<organism evidence="1 2">
    <name type="scientific">Trichonephila inaurata madagascariensis</name>
    <dbReference type="NCBI Taxonomy" id="2747483"/>
    <lineage>
        <taxon>Eukaryota</taxon>
        <taxon>Metazoa</taxon>
        <taxon>Ecdysozoa</taxon>
        <taxon>Arthropoda</taxon>
        <taxon>Chelicerata</taxon>
        <taxon>Arachnida</taxon>
        <taxon>Araneae</taxon>
        <taxon>Araneomorphae</taxon>
        <taxon>Entelegynae</taxon>
        <taxon>Araneoidea</taxon>
        <taxon>Nephilidae</taxon>
        <taxon>Trichonephila</taxon>
        <taxon>Trichonephila inaurata</taxon>
    </lineage>
</organism>
<evidence type="ECO:0000313" key="2">
    <source>
        <dbReference type="Proteomes" id="UP000886998"/>
    </source>
</evidence>
<sequence length="97" mass="11383">MNDGQSQKRLTFWVVIFLMIRDRFFFIFDAYPPVLMHTETIKAQLPRVHFLNVIVRAEGNYMGAPCQSSVAMFPLQGVIFHRRWVWNVMAVECSHPP</sequence>
<accession>A0A8X6YVV4</accession>
<protein>
    <submittedName>
        <fullName evidence="1">Uncharacterized protein</fullName>
    </submittedName>
</protein>
<dbReference type="OrthoDB" id="10269370at2759"/>
<dbReference type="AlphaFoldDB" id="A0A8X6YVV4"/>
<gene>
    <name evidence="1" type="ORF">TNIN_110221</name>
</gene>
<keyword evidence="2" id="KW-1185">Reference proteome</keyword>
<comment type="caution">
    <text evidence="1">The sequence shown here is derived from an EMBL/GenBank/DDBJ whole genome shotgun (WGS) entry which is preliminary data.</text>
</comment>
<dbReference type="Proteomes" id="UP000886998">
    <property type="component" value="Unassembled WGS sequence"/>
</dbReference>
<proteinExistence type="predicted"/>
<evidence type="ECO:0000313" key="1">
    <source>
        <dbReference type="EMBL" id="GFY78759.1"/>
    </source>
</evidence>
<dbReference type="EMBL" id="BMAV01023179">
    <property type="protein sequence ID" value="GFY78759.1"/>
    <property type="molecule type" value="Genomic_DNA"/>
</dbReference>
<name>A0A8X6YVV4_9ARAC</name>
<reference evidence="1" key="1">
    <citation type="submission" date="2020-08" db="EMBL/GenBank/DDBJ databases">
        <title>Multicomponent nature underlies the extraordinary mechanical properties of spider dragline silk.</title>
        <authorList>
            <person name="Kono N."/>
            <person name="Nakamura H."/>
            <person name="Mori M."/>
            <person name="Yoshida Y."/>
            <person name="Ohtoshi R."/>
            <person name="Malay A.D."/>
            <person name="Moran D.A.P."/>
            <person name="Tomita M."/>
            <person name="Numata K."/>
            <person name="Arakawa K."/>
        </authorList>
    </citation>
    <scope>NUCLEOTIDE SEQUENCE</scope>
</reference>